<gene>
    <name evidence="1" type="ORF">K469DRAFT_576616</name>
</gene>
<proteinExistence type="predicted"/>
<name>A0A6A6E5T1_9PEZI</name>
<dbReference type="OrthoDB" id="2251794at2759"/>
<evidence type="ECO:0000313" key="1">
    <source>
        <dbReference type="EMBL" id="KAF2185226.1"/>
    </source>
</evidence>
<dbReference type="AlphaFoldDB" id="A0A6A6E5T1"/>
<reference evidence="1" key="1">
    <citation type="journal article" date="2020" name="Stud. Mycol.">
        <title>101 Dothideomycetes genomes: a test case for predicting lifestyles and emergence of pathogens.</title>
        <authorList>
            <person name="Haridas S."/>
            <person name="Albert R."/>
            <person name="Binder M."/>
            <person name="Bloem J."/>
            <person name="Labutti K."/>
            <person name="Salamov A."/>
            <person name="Andreopoulos B."/>
            <person name="Baker S."/>
            <person name="Barry K."/>
            <person name="Bills G."/>
            <person name="Bluhm B."/>
            <person name="Cannon C."/>
            <person name="Castanera R."/>
            <person name="Culley D."/>
            <person name="Daum C."/>
            <person name="Ezra D."/>
            <person name="Gonzalez J."/>
            <person name="Henrissat B."/>
            <person name="Kuo A."/>
            <person name="Liang C."/>
            <person name="Lipzen A."/>
            <person name="Lutzoni F."/>
            <person name="Magnuson J."/>
            <person name="Mondo S."/>
            <person name="Nolan M."/>
            <person name="Ohm R."/>
            <person name="Pangilinan J."/>
            <person name="Park H.-J."/>
            <person name="Ramirez L."/>
            <person name="Alfaro M."/>
            <person name="Sun H."/>
            <person name="Tritt A."/>
            <person name="Yoshinaga Y."/>
            <person name="Zwiers L.-H."/>
            <person name="Turgeon B."/>
            <person name="Goodwin S."/>
            <person name="Spatafora J."/>
            <person name="Crous P."/>
            <person name="Grigoriev I."/>
        </authorList>
    </citation>
    <scope>NUCLEOTIDE SEQUENCE</scope>
    <source>
        <strain evidence="1">CBS 207.26</strain>
    </source>
</reference>
<evidence type="ECO:0000313" key="2">
    <source>
        <dbReference type="Proteomes" id="UP000800200"/>
    </source>
</evidence>
<dbReference type="EMBL" id="ML994634">
    <property type="protein sequence ID" value="KAF2185226.1"/>
    <property type="molecule type" value="Genomic_DNA"/>
</dbReference>
<accession>A0A6A6E5T1</accession>
<keyword evidence="2" id="KW-1185">Reference proteome</keyword>
<feature type="non-terminal residue" evidence="1">
    <location>
        <position position="1"/>
    </location>
</feature>
<protein>
    <submittedName>
        <fullName evidence="1">Uncharacterized protein</fullName>
    </submittedName>
</protein>
<organism evidence="1 2">
    <name type="scientific">Zopfia rhizophila CBS 207.26</name>
    <dbReference type="NCBI Taxonomy" id="1314779"/>
    <lineage>
        <taxon>Eukaryota</taxon>
        <taxon>Fungi</taxon>
        <taxon>Dikarya</taxon>
        <taxon>Ascomycota</taxon>
        <taxon>Pezizomycotina</taxon>
        <taxon>Dothideomycetes</taxon>
        <taxon>Dothideomycetes incertae sedis</taxon>
        <taxon>Zopfiaceae</taxon>
        <taxon>Zopfia</taxon>
    </lineage>
</organism>
<sequence>SCKSPPPRSCDFHCTCAEGQLGCGSGGYPLQYEEKNCLAFSKDPKMFTPEGQDSIWGTMSYPQRAMVPVLEPCTANCASFEKQAFDSHPGFYVQNAFCGLGCSDVLVAIITVNTDLISI</sequence>
<dbReference type="Proteomes" id="UP000800200">
    <property type="component" value="Unassembled WGS sequence"/>
</dbReference>